<evidence type="ECO:0000259" key="3">
    <source>
        <dbReference type="Pfam" id="PF13458"/>
    </source>
</evidence>
<keyword evidence="5" id="KW-1185">Reference proteome</keyword>
<dbReference type="RefSeq" id="WP_206253123.1">
    <property type="nucleotide sequence ID" value="NZ_CP071060.1"/>
</dbReference>
<dbReference type="EMBL" id="CP071060">
    <property type="protein sequence ID" value="QSI75505.1"/>
    <property type="molecule type" value="Genomic_DNA"/>
</dbReference>
<dbReference type="InterPro" id="IPR028082">
    <property type="entry name" value="Peripla_BP_I"/>
</dbReference>
<accession>A0ABX7M4X7</accession>
<evidence type="ECO:0000313" key="4">
    <source>
        <dbReference type="EMBL" id="QSI75505.1"/>
    </source>
</evidence>
<proteinExistence type="inferred from homology"/>
<dbReference type="Pfam" id="PF13458">
    <property type="entry name" value="Peripla_BP_6"/>
    <property type="match status" value="1"/>
</dbReference>
<dbReference type="InterPro" id="IPR028081">
    <property type="entry name" value="Leu-bd"/>
</dbReference>
<dbReference type="Proteomes" id="UP000663570">
    <property type="component" value="Chromosome"/>
</dbReference>
<organism evidence="4 5">
    <name type="scientific">Niveibacterium microcysteis</name>
    <dbReference type="NCBI Taxonomy" id="2811415"/>
    <lineage>
        <taxon>Bacteria</taxon>
        <taxon>Pseudomonadati</taxon>
        <taxon>Pseudomonadota</taxon>
        <taxon>Betaproteobacteria</taxon>
        <taxon>Rhodocyclales</taxon>
        <taxon>Rhodocyclaceae</taxon>
        <taxon>Niveibacterium</taxon>
    </lineage>
</organism>
<feature type="domain" description="Leucine-binding protein" evidence="3">
    <location>
        <begin position="3"/>
        <end position="319"/>
    </location>
</feature>
<comment type="similarity">
    <text evidence="1">Belongs to the leucine-binding protein family.</text>
</comment>
<reference evidence="4 5" key="1">
    <citation type="submission" date="2021-02" db="EMBL/GenBank/DDBJ databases">
        <title>Niveibacterium changnyeongensis HC41.</title>
        <authorList>
            <person name="Kang M."/>
        </authorList>
    </citation>
    <scope>NUCLEOTIDE SEQUENCE [LARGE SCALE GENOMIC DNA]</scope>
    <source>
        <strain evidence="4 5">HC41</strain>
    </source>
</reference>
<protein>
    <submittedName>
        <fullName evidence="4">ABC transporter substrate-binding protein</fullName>
    </submittedName>
</protein>
<evidence type="ECO:0000256" key="1">
    <source>
        <dbReference type="ARBA" id="ARBA00010062"/>
    </source>
</evidence>
<evidence type="ECO:0000256" key="2">
    <source>
        <dbReference type="ARBA" id="ARBA00022729"/>
    </source>
</evidence>
<gene>
    <name evidence="4" type="ORF">JY500_13480</name>
</gene>
<dbReference type="SUPFAM" id="SSF53822">
    <property type="entry name" value="Periplasmic binding protein-like I"/>
    <property type="match status" value="1"/>
</dbReference>
<name>A0ABX7M4X7_9RHOO</name>
<sequence>MSLPLSGASAEIGVSFLDGLRTCLASDPVGRGVTLKVTDDAEAELAAEDLRAWELAGKDSVIALTGFFGRHDAAEAAKRAAAARLPLVAPMSGAQTIMQDASGWVFPVRSPDRTIATSLVSQAARLGVKRLGAFATRDAAGAELLAVVRAAAAANGVQLVAVAEAETGSMELDPQARALLSARPDAVLSLAGYTSTADVFMRLRRAGFVGQLLAHGDVGSRPLTRLMGPSARGVGIGLAVPSPANASLPLARDLEAAARKAGKAPDEFTLEGCMAARVISDGLRRAGSQPTRDSLRRALETNRSVDAGGITVMLAREDRERNVGELVVLGADGRILR</sequence>
<keyword evidence="2" id="KW-0732">Signal</keyword>
<dbReference type="Gene3D" id="3.40.50.2300">
    <property type="match status" value="2"/>
</dbReference>
<dbReference type="PANTHER" id="PTHR47235:SF1">
    <property type="entry name" value="BLR6548 PROTEIN"/>
    <property type="match status" value="1"/>
</dbReference>
<dbReference type="PANTHER" id="PTHR47235">
    <property type="entry name" value="BLR6548 PROTEIN"/>
    <property type="match status" value="1"/>
</dbReference>
<evidence type="ECO:0000313" key="5">
    <source>
        <dbReference type="Proteomes" id="UP000663570"/>
    </source>
</evidence>